<evidence type="ECO:0000256" key="5">
    <source>
        <dbReference type="ARBA" id="ARBA00023136"/>
    </source>
</evidence>
<evidence type="ECO:0000256" key="9">
    <source>
        <dbReference type="SAM" id="MobiDB-lite"/>
    </source>
</evidence>
<sequence length="402" mass="46232">MAANNTTAIFNNTTSCYDGSCMPVDKNPFVFNKWEKTLIILANASIFCLAIPANGIVIAVISRVQNVRTPTSTFLLNLCVADILIALLYIPFITVDMYITSHWIFGDFMCRLVSFVFYLATYFSILILTAISVERYISVCLPKRLRLTAKKAFITTVVLWLIAVCLAMPFFIVKTTKVHRQVEHCVLTWSKKSAKIYHTVALTLFYIMPIAFMGMVYYKIGRKVWSSANRTSSMKLSKKHSAHSKLRFTKIALAIILSFTISWTPRNAAKTLHLFDKNFPYSYEFAHIVYPIIYWVAFSNCAVNPLIYCYMSQNFRKAFKIFRNRRTRSYLVESMSVMSRSSSKRFSRRIQKPPDETFPQEMDGVPNEHEDLHTNSEARDGSQVSKHEMRTKKDLFLIVSAL</sequence>
<comment type="similarity">
    <text evidence="8">Belongs to the G-protein coupled receptor 1 family.</text>
</comment>
<dbReference type="PROSITE" id="PS00237">
    <property type="entry name" value="G_PROTEIN_RECEP_F1_1"/>
    <property type="match status" value="1"/>
</dbReference>
<feature type="transmembrane region" description="Helical" evidence="10">
    <location>
        <begin position="285"/>
        <end position="310"/>
    </location>
</feature>
<keyword evidence="2 8" id="KW-0812">Transmembrane</keyword>
<dbReference type="Pfam" id="PF00001">
    <property type="entry name" value="7tm_1"/>
    <property type="match status" value="1"/>
</dbReference>
<keyword evidence="6 8" id="KW-0675">Receptor</keyword>
<keyword evidence="4 8" id="KW-0297">G-protein coupled receptor</keyword>
<name>A0ABN8LG46_9CNID</name>
<proteinExistence type="inferred from homology"/>
<dbReference type="PRINTS" id="PR00237">
    <property type="entry name" value="GPCRRHODOPSN"/>
</dbReference>
<keyword evidence="7 8" id="KW-0807">Transducer</keyword>
<feature type="transmembrane region" description="Helical" evidence="10">
    <location>
        <begin position="38"/>
        <end position="62"/>
    </location>
</feature>
<evidence type="ECO:0000313" key="13">
    <source>
        <dbReference type="Proteomes" id="UP001159427"/>
    </source>
</evidence>
<feature type="region of interest" description="Disordered" evidence="9">
    <location>
        <begin position="343"/>
        <end position="388"/>
    </location>
</feature>
<evidence type="ECO:0000313" key="12">
    <source>
        <dbReference type="EMBL" id="CAH3016060.1"/>
    </source>
</evidence>
<feature type="domain" description="G-protein coupled receptors family 1 profile" evidence="11">
    <location>
        <begin position="53"/>
        <end position="308"/>
    </location>
</feature>
<evidence type="ECO:0000256" key="6">
    <source>
        <dbReference type="ARBA" id="ARBA00023170"/>
    </source>
</evidence>
<comment type="caution">
    <text evidence="12">The sequence shown here is derived from an EMBL/GenBank/DDBJ whole genome shotgun (WGS) entry which is preliminary data.</text>
</comment>
<keyword evidence="5 10" id="KW-0472">Membrane</keyword>
<evidence type="ECO:0000256" key="7">
    <source>
        <dbReference type="ARBA" id="ARBA00023224"/>
    </source>
</evidence>
<evidence type="ECO:0000256" key="1">
    <source>
        <dbReference type="ARBA" id="ARBA00004141"/>
    </source>
</evidence>
<dbReference type="PROSITE" id="PS50262">
    <property type="entry name" value="G_PROTEIN_RECEP_F1_2"/>
    <property type="match status" value="1"/>
</dbReference>
<feature type="transmembrane region" description="Helical" evidence="10">
    <location>
        <begin position="248"/>
        <end position="265"/>
    </location>
</feature>
<keyword evidence="13" id="KW-1185">Reference proteome</keyword>
<accession>A0ABN8LG46</accession>
<feature type="compositionally biased region" description="Basic and acidic residues" evidence="9">
    <location>
        <begin position="366"/>
        <end position="388"/>
    </location>
</feature>
<dbReference type="InterPro" id="IPR000276">
    <property type="entry name" value="GPCR_Rhodpsn"/>
</dbReference>
<dbReference type="PANTHER" id="PTHR45695">
    <property type="entry name" value="LEUCOKININ RECEPTOR-RELATED"/>
    <property type="match status" value="1"/>
</dbReference>
<comment type="subcellular location">
    <subcellularLocation>
        <location evidence="1">Membrane</location>
        <topology evidence="1">Multi-pass membrane protein</topology>
    </subcellularLocation>
</comment>
<reference evidence="12 13" key="1">
    <citation type="submission" date="2022-05" db="EMBL/GenBank/DDBJ databases">
        <authorList>
            <consortium name="Genoscope - CEA"/>
            <person name="William W."/>
        </authorList>
    </citation>
    <scope>NUCLEOTIDE SEQUENCE [LARGE SCALE GENOMIC DNA]</scope>
</reference>
<evidence type="ECO:0000256" key="10">
    <source>
        <dbReference type="SAM" id="Phobius"/>
    </source>
</evidence>
<dbReference type="InterPro" id="IPR017452">
    <property type="entry name" value="GPCR_Rhodpsn_7TM"/>
</dbReference>
<feature type="transmembrane region" description="Helical" evidence="10">
    <location>
        <begin position="152"/>
        <end position="172"/>
    </location>
</feature>
<dbReference type="Proteomes" id="UP001159427">
    <property type="component" value="Unassembled WGS sequence"/>
</dbReference>
<feature type="transmembrane region" description="Helical" evidence="10">
    <location>
        <begin position="112"/>
        <end position="131"/>
    </location>
</feature>
<keyword evidence="3 10" id="KW-1133">Transmembrane helix</keyword>
<evidence type="ECO:0000256" key="2">
    <source>
        <dbReference type="ARBA" id="ARBA00022692"/>
    </source>
</evidence>
<dbReference type="PANTHER" id="PTHR45695:SF15">
    <property type="entry name" value="OPSIN RH2"/>
    <property type="match status" value="1"/>
</dbReference>
<evidence type="ECO:0000256" key="8">
    <source>
        <dbReference type="RuleBase" id="RU000688"/>
    </source>
</evidence>
<evidence type="ECO:0000256" key="3">
    <source>
        <dbReference type="ARBA" id="ARBA00022989"/>
    </source>
</evidence>
<dbReference type="Gene3D" id="1.20.1070.10">
    <property type="entry name" value="Rhodopsin 7-helix transmembrane proteins"/>
    <property type="match status" value="1"/>
</dbReference>
<evidence type="ECO:0000256" key="4">
    <source>
        <dbReference type="ARBA" id="ARBA00023040"/>
    </source>
</evidence>
<organism evidence="12 13">
    <name type="scientific">Porites evermanni</name>
    <dbReference type="NCBI Taxonomy" id="104178"/>
    <lineage>
        <taxon>Eukaryota</taxon>
        <taxon>Metazoa</taxon>
        <taxon>Cnidaria</taxon>
        <taxon>Anthozoa</taxon>
        <taxon>Hexacorallia</taxon>
        <taxon>Scleractinia</taxon>
        <taxon>Fungiina</taxon>
        <taxon>Poritidae</taxon>
        <taxon>Porites</taxon>
    </lineage>
</organism>
<evidence type="ECO:0000259" key="11">
    <source>
        <dbReference type="PROSITE" id="PS50262"/>
    </source>
</evidence>
<feature type="transmembrane region" description="Helical" evidence="10">
    <location>
        <begin position="196"/>
        <end position="218"/>
    </location>
</feature>
<feature type="transmembrane region" description="Helical" evidence="10">
    <location>
        <begin position="74"/>
        <end position="92"/>
    </location>
</feature>
<dbReference type="SUPFAM" id="SSF81321">
    <property type="entry name" value="Family A G protein-coupled receptor-like"/>
    <property type="match status" value="1"/>
</dbReference>
<gene>
    <name evidence="12" type="ORF">PEVE_00025272</name>
</gene>
<protein>
    <recommendedName>
        <fullName evidence="11">G-protein coupled receptors family 1 profile domain-containing protein</fullName>
    </recommendedName>
</protein>
<dbReference type="EMBL" id="CALNXI010000034">
    <property type="protein sequence ID" value="CAH3016060.1"/>
    <property type="molecule type" value="Genomic_DNA"/>
</dbReference>